<evidence type="ECO:0000313" key="2">
    <source>
        <dbReference type="EMBL" id="KFP76094.1"/>
    </source>
</evidence>
<keyword evidence="3" id="KW-1185">Reference proteome</keyword>
<evidence type="ECO:0000256" key="1">
    <source>
        <dbReference type="SAM" id="MobiDB-lite"/>
    </source>
</evidence>
<feature type="non-terminal residue" evidence="2">
    <location>
        <position position="1"/>
    </location>
</feature>
<evidence type="ECO:0000313" key="3">
    <source>
        <dbReference type="Proteomes" id="UP000053537"/>
    </source>
</evidence>
<dbReference type="PANTHER" id="PTHR14492:SF4">
    <property type="entry name" value="CILIOGENESIS AND PLANAR POLARITY EFFECTOR 1"/>
    <property type="match status" value="1"/>
</dbReference>
<feature type="region of interest" description="Disordered" evidence="1">
    <location>
        <begin position="1"/>
        <end position="22"/>
    </location>
</feature>
<sequence length="96" mass="10810">HHRLTSKDIRALQKKKEEKDRALLSEHHSARISEALFLMSEMLSDTVVLPANKPLSRTTSPQVRSERSRVAAKPSFGHKVQRFTPALGLTQPRGKS</sequence>
<dbReference type="PANTHER" id="PTHR14492">
    <property type="entry name" value="JBTS17"/>
    <property type="match status" value="1"/>
</dbReference>
<protein>
    <submittedName>
        <fullName evidence="2">Uncharacterized protein C5orf42</fullName>
    </submittedName>
</protein>
<name>A0A091MMD5_9PASS</name>
<feature type="region of interest" description="Disordered" evidence="1">
    <location>
        <begin position="54"/>
        <end position="74"/>
    </location>
</feature>
<dbReference type="EMBL" id="KK830415">
    <property type="protein sequence ID" value="KFP76094.1"/>
    <property type="molecule type" value="Genomic_DNA"/>
</dbReference>
<dbReference type="GO" id="GO:0060271">
    <property type="term" value="P:cilium assembly"/>
    <property type="evidence" value="ECO:0007669"/>
    <property type="project" value="TreeGrafter"/>
</dbReference>
<feature type="non-terminal residue" evidence="2">
    <location>
        <position position="96"/>
    </location>
</feature>
<dbReference type="InterPro" id="IPR028236">
    <property type="entry name" value="CPLANE1"/>
</dbReference>
<proteinExistence type="predicted"/>
<gene>
    <name evidence="2" type="ORF">N310_00379</name>
</gene>
<dbReference type="AlphaFoldDB" id="A0A091MMD5"/>
<dbReference type="Pfam" id="PF15392">
    <property type="entry name" value="Joubert"/>
    <property type="match status" value="1"/>
</dbReference>
<accession>A0A091MMD5</accession>
<dbReference type="Proteomes" id="UP000053537">
    <property type="component" value="Unassembled WGS sequence"/>
</dbReference>
<dbReference type="GO" id="GO:0035869">
    <property type="term" value="C:ciliary transition zone"/>
    <property type="evidence" value="ECO:0007669"/>
    <property type="project" value="TreeGrafter"/>
</dbReference>
<organism evidence="2 3">
    <name type="scientific">Acanthisitta chloris</name>
    <name type="common">rifleman</name>
    <dbReference type="NCBI Taxonomy" id="57068"/>
    <lineage>
        <taxon>Eukaryota</taxon>
        <taxon>Metazoa</taxon>
        <taxon>Chordata</taxon>
        <taxon>Craniata</taxon>
        <taxon>Vertebrata</taxon>
        <taxon>Euteleostomi</taxon>
        <taxon>Archelosauria</taxon>
        <taxon>Archosauria</taxon>
        <taxon>Dinosauria</taxon>
        <taxon>Saurischia</taxon>
        <taxon>Theropoda</taxon>
        <taxon>Coelurosauria</taxon>
        <taxon>Aves</taxon>
        <taxon>Neognathae</taxon>
        <taxon>Neoaves</taxon>
        <taxon>Telluraves</taxon>
        <taxon>Australaves</taxon>
        <taxon>Passeriformes</taxon>
        <taxon>Acanthisittidae</taxon>
        <taxon>Acanthisitta</taxon>
    </lineage>
</organism>
<reference evidence="2 3" key="1">
    <citation type="submission" date="2014-04" db="EMBL/GenBank/DDBJ databases">
        <title>Genome evolution of avian class.</title>
        <authorList>
            <person name="Zhang G."/>
            <person name="Li C."/>
        </authorList>
    </citation>
    <scope>NUCLEOTIDE SEQUENCE [LARGE SCALE GENOMIC DNA]</scope>
    <source>
        <strain evidence="2">BGI_N310</strain>
    </source>
</reference>